<dbReference type="Gene3D" id="2.60.40.10">
    <property type="entry name" value="Immunoglobulins"/>
    <property type="match status" value="1"/>
</dbReference>
<accession>A0A1I3GSU3</accession>
<dbReference type="Pfam" id="PF00933">
    <property type="entry name" value="Glyco_hydro_3"/>
    <property type="match status" value="1"/>
</dbReference>
<dbReference type="InterPro" id="IPR001764">
    <property type="entry name" value="Glyco_hydro_3_N"/>
</dbReference>
<evidence type="ECO:0000313" key="6">
    <source>
        <dbReference type="Proteomes" id="UP000198670"/>
    </source>
</evidence>
<evidence type="ECO:0000256" key="3">
    <source>
        <dbReference type="ARBA" id="ARBA00022801"/>
    </source>
</evidence>
<dbReference type="PRINTS" id="PR00133">
    <property type="entry name" value="GLHYDRLASE3"/>
</dbReference>
<dbReference type="InterPro" id="IPR044993">
    <property type="entry name" value="BXL"/>
</dbReference>
<dbReference type="Pfam" id="PF14310">
    <property type="entry name" value="Fn3-like"/>
    <property type="match status" value="1"/>
</dbReference>
<proteinExistence type="inferred from homology"/>
<dbReference type="InterPro" id="IPR037524">
    <property type="entry name" value="PA14/GLEYA"/>
</dbReference>
<dbReference type="InterPro" id="IPR026891">
    <property type="entry name" value="Fn3-like"/>
</dbReference>
<dbReference type="GO" id="GO:0045493">
    <property type="term" value="P:xylan catabolic process"/>
    <property type="evidence" value="ECO:0007669"/>
    <property type="project" value="InterPro"/>
</dbReference>
<evidence type="ECO:0000259" key="4">
    <source>
        <dbReference type="PROSITE" id="PS51820"/>
    </source>
</evidence>
<dbReference type="PANTHER" id="PTHR42721">
    <property type="entry name" value="SUGAR HYDROLASE-RELATED"/>
    <property type="match status" value="1"/>
</dbReference>
<dbReference type="SUPFAM" id="SSF51445">
    <property type="entry name" value="(Trans)glycosidases"/>
    <property type="match status" value="1"/>
</dbReference>
<evidence type="ECO:0000256" key="1">
    <source>
        <dbReference type="ARBA" id="ARBA00005336"/>
    </source>
</evidence>
<gene>
    <name evidence="5" type="ORF">SAMN05444682_10391</name>
</gene>
<name>A0A1I3GSU3_9SPHI</name>
<dbReference type="OrthoDB" id="9758670at2"/>
<organism evidence="5 6">
    <name type="scientific">Parapedobacter indicus</name>
    <dbReference type="NCBI Taxonomy" id="1477437"/>
    <lineage>
        <taxon>Bacteria</taxon>
        <taxon>Pseudomonadati</taxon>
        <taxon>Bacteroidota</taxon>
        <taxon>Sphingobacteriia</taxon>
        <taxon>Sphingobacteriales</taxon>
        <taxon>Sphingobacteriaceae</taxon>
        <taxon>Parapedobacter</taxon>
    </lineage>
</organism>
<feature type="domain" description="PA14" evidence="4">
    <location>
        <begin position="458"/>
        <end position="593"/>
    </location>
</feature>
<dbReference type="InterPro" id="IPR036962">
    <property type="entry name" value="Glyco_hydro_3_N_sf"/>
</dbReference>
<evidence type="ECO:0000313" key="5">
    <source>
        <dbReference type="EMBL" id="SFI26411.1"/>
    </source>
</evidence>
<keyword evidence="3" id="KW-0378">Hydrolase</keyword>
<dbReference type="SUPFAM" id="SSF52279">
    <property type="entry name" value="Beta-D-glucan exohydrolase, C-terminal domain"/>
    <property type="match status" value="1"/>
</dbReference>
<dbReference type="Proteomes" id="UP000198670">
    <property type="component" value="Unassembled WGS sequence"/>
</dbReference>
<dbReference type="SUPFAM" id="SSF56988">
    <property type="entry name" value="Anthrax protective antigen"/>
    <property type="match status" value="1"/>
</dbReference>
<sequence length="839" mass="93888">MRNVLIVFFSLLIWLETTSAQEPVYPFRDARLPVDVRVVDLADRLTVEEKIGFLCAKAPAIDRLNIPAYDWWSEALHGVARNGKATVFPKPIALGSTWDTGLIHRIADAISDEARAKYHAALKKQGFTKRYEGLTFFSPTLNIARDPRWGRTSECFAEDPLLTGALGTAFVKGLQGDDPNYLKILATPKHFVANNEENRRNDGSAAVDETSLREYYFPAFRMSVEEGNAASVMGAYNALNGIPCCANPFLLTDVLRDEWGFDGVVMSDGSAVEKIYTHHHYADSPEEGAAKALLAGCDMSLRDEYREGLKKALLAGMITEKDIERALFRVLKQRFRLGMFDADSVVPYSHIPASVIESEAHRKLALEAARKSIVLLENKDKILPLDAGKKMKIALIGNDFQRTYYGDYSGLPDSNQTLYEVLQRRYGDTVDWQWVAESSREEPVASQYMIRGESFAYEGKLGLTGYYFANGNLEGDPVTIRHDHQVDYRSAADADLAIRRLTEASVRWETNLHAPVSGDFTLIFRGDADLTVKIGSRVYQQKSGEQPLAITAELDRSTPCPIRIEARNIRLNGNVEMTWKWPSGNVNMTPERVAAQSDVAIIFLRDDLAYEGRDRETLAVQPHQAALVKAVGKVNPNTILLFGSSAPLLVGELAPHVKALLNVWIAGQGESEALAEILFGETNPSGKSPVTFFSDEKQLPPLDDYNITHGRSYQYFKGDVRYPFGYGLSYTEFNYRNLKVKNLGTDSLLVEVQVSNVGNYDGEEVVQCFATHSVWEDSGLLRRLVGFQRVYVPKGKTIFVQIPIAKQPFERWNAESDEWVTRQGAYKLYAGDQSITFSW</sequence>
<dbReference type="InterPro" id="IPR013783">
    <property type="entry name" value="Ig-like_fold"/>
</dbReference>
<dbReference type="SMART" id="SM01217">
    <property type="entry name" value="Fn3_like"/>
    <property type="match status" value="1"/>
</dbReference>
<dbReference type="GO" id="GO:0031222">
    <property type="term" value="P:arabinan catabolic process"/>
    <property type="evidence" value="ECO:0007669"/>
    <property type="project" value="TreeGrafter"/>
</dbReference>
<dbReference type="Pfam" id="PF01915">
    <property type="entry name" value="Glyco_hydro_3_C"/>
    <property type="match status" value="1"/>
</dbReference>
<dbReference type="EMBL" id="FOQO01000003">
    <property type="protein sequence ID" value="SFI26411.1"/>
    <property type="molecule type" value="Genomic_DNA"/>
</dbReference>
<keyword evidence="6" id="KW-1185">Reference proteome</keyword>
<dbReference type="STRING" id="1477437.SAMN05444682_10391"/>
<dbReference type="AlphaFoldDB" id="A0A1I3GSU3"/>
<reference evidence="5 6" key="1">
    <citation type="submission" date="2016-10" db="EMBL/GenBank/DDBJ databases">
        <authorList>
            <person name="de Groot N.N."/>
        </authorList>
    </citation>
    <scope>NUCLEOTIDE SEQUENCE [LARGE SCALE GENOMIC DNA]</scope>
    <source>
        <strain evidence="5 6">RK1</strain>
    </source>
</reference>
<dbReference type="InterPro" id="IPR036881">
    <property type="entry name" value="Glyco_hydro_3_C_sf"/>
</dbReference>
<comment type="similarity">
    <text evidence="1">Belongs to the glycosyl hydrolase 3 family.</text>
</comment>
<dbReference type="InterPro" id="IPR017853">
    <property type="entry name" value="GH"/>
</dbReference>
<dbReference type="Gene3D" id="3.20.20.300">
    <property type="entry name" value="Glycoside hydrolase, family 3, N-terminal domain"/>
    <property type="match status" value="1"/>
</dbReference>
<dbReference type="PANTHER" id="PTHR42721:SF3">
    <property type="entry name" value="BETA-D-XYLOSIDASE 5-RELATED"/>
    <property type="match status" value="1"/>
</dbReference>
<dbReference type="Pfam" id="PF07691">
    <property type="entry name" value="PA14"/>
    <property type="match status" value="1"/>
</dbReference>
<dbReference type="RefSeq" id="WP_090625901.1">
    <property type="nucleotide sequence ID" value="NZ_FOQO01000003.1"/>
</dbReference>
<dbReference type="InterPro" id="IPR011658">
    <property type="entry name" value="PA14_dom"/>
</dbReference>
<keyword evidence="2" id="KW-0732">Signal</keyword>
<protein>
    <submittedName>
        <fullName evidence="5">Beta-glucosidase</fullName>
    </submittedName>
</protein>
<dbReference type="Gene3D" id="3.40.50.1700">
    <property type="entry name" value="Glycoside hydrolase family 3 C-terminal domain"/>
    <property type="match status" value="2"/>
</dbReference>
<dbReference type="GO" id="GO:0046556">
    <property type="term" value="F:alpha-L-arabinofuranosidase activity"/>
    <property type="evidence" value="ECO:0007669"/>
    <property type="project" value="TreeGrafter"/>
</dbReference>
<dbReference type="InterPro" id="IPR002772">
    <property type="entry name" value="Glyco_hydro_3_C"/>
</dbReference>
<dbReference type="GO" id="GO:0009044">
    <property type="term" value="F:xylan 1,4-beta-xylosidase activity"/>
    <property type="evidence" value="ECO:0007669"/>
    <property type="project" value="InterPro"/>
</dbReference>
<dbReference type="PROSITE" id="PS51820">
    <property type="entry name" value="PA14"/>
    <property type="match status" value="1"/>
</dbReference>
<evidence type="ECO:0000256" key="2">
    <source>
        <dbReference type="ARBA" id="ARBA00022729"/>
    </source>
</evidence>